<keyword evidence="5 12" id="KW-0963">Cytoplasm</keyword>
<dbReference type="Gene3D" id="3.40.1280.10">
    <property type="match status" value="1"/>
</dbReference>
<dbReference type="GO" id="GO:0070042">
    <property type="term" value="F:rRNA (uridine-N3-)-methyltransferase activity"/>
    <property type="evidence" value="ECO:0007669"/>
    <property type="project" value="TreeGrafter"/>
</dbReference>
<dbReference type="EC" id="2.1.1.193" evidence="3 12"/>
<evidence type="ECO:0000256" key="5">
    <source>
        <dbReference type="ARBA" id="ARBA00022490"/>
    </source>
</evidence>
<evidence type="ECO:0000313" key="15">
    <source>
        <dbReference type="Proteomes" id="UP001268256"/>
    </source>
</evidence>
<dbReference type="NCBIfam" id="TIGR00046">
    <property type="entry name" value="RsmE family RNA methyltransferase"/>
    <property type="match status" value="1"/>
</dbReference>
<dbReference type="Proteomes" id="UP001268256">
    <property type="component" value="Unassembled WGS sequence"/>
</dbReference>
<keyword evidence="6 12" id="KW-0698">rRNA processing</keyword>
<evidence type="ECO:0000313" key="14">
    <source>
        <dbReference type="EMBL" id="MDS3861841.1"/>
    </source>
</evidence>
<evidence type="ECO:0000259" key="13">
    <source>
        <dbReference type="Pfam" id="PF04452"/>
    </source>
</evidence>
<dbReference type="InterPro" id="IPR046886">
    <property type="entry name" value="RsmE_MTase_dom"/>
</dbReference>
<name>A0AAE4FTF1_9CYAN</name>
<evidence type="ECO:0000256" key="3">
    <source>
        <dbReference type="ARBA" id="ARBA00012328"/>
    </source>
</evidence>
<evidence type="ECO:0000256" key="6">
    <source>
        <dbReference type="ARBA" id="ARBA00022552"/>
    </source>
</evidence>
<dbReference type="EMBL" id="JAVMIP010000017">
    <property type="protein sequence ID" value="MDS3861841.1"/>
    <property type="molecule type" value="Genomic_DNA"/>
</dbReference>
<dbReference type="Pfam" id="PF04452">
    <property type="entry name" value="Methyltrans_RNA"/>
    <property type="match status" value="1"/>
</dbReference>
<gene>
    <name evidence="14" type="ORF">RIF25_13610</name>
</gene>
<keyword evidence="7 12" id="KW-0489">Methyltransferase</keyword>
<dbReference type="AlphaFoldDB" id="A0AAE4FTF1"/>
<evidence type="ECO:0000256" key="8">
    <source>
        <dbReference type="ARBA" id="ARBA00022679"/>
    </source>
</evidence>
<dbReference type="SUPFAM" id="SSF88697">
    <property type="entry name" value="PUA domain-like"/>
    <property type="match status" value="1"/>
</dbReference>
<proteinExistence type="inferred from homology"/>
<dbReference type="RefSeq" id="WP_322879067.1">
    <property type="nucleotide sequence ID" value="NZ_JAVMIP010000017.1"/>
</dbReference>
<comment type="function">
    <text evidence="10 12">Specifically methylates the N3 position of the uracil ring of uridine 1498 (m3U1498) in 16S rRNA. Acts on the fully assembled 30S ribosomal subunit.</text>
</comment>
<feature type="domain" description="Ribosomal RNA small subunit methyltransferase E methyltransferase" evidence="13">
    <location>
        <begin position="73"/>
        <end position="235"/>
    </location>
</feature>
<evidence type="ECO:0000256" key="1">
    <source>
        <dbReference type="ARBA" id="ARBA00004496"/>
    </source>
</evidence>
<evidence type="ECO:0000256" key="4">
    <source>
        <dbReference type="ARBA" id="ARBA00013673"/>
    </source>
</evidence>
<dbReference type="InterPro" id="IPR029026">
    <property type="entry name" value="tRNA_m1G_MTases_N"/>
</dbReference>
<evidence type="ECO:0000256" key="2">
    <source>
        <dbReference type="ARBA" id="ARBA00005528"/>
    </source>
</evidence>
<evidence type="ECO:0000256" key="7">
    <source>
        <dbReference type="ARBA" id="ARBA00022603"/>
    </source>
</evidence>
<dbReference type="PANTHER" id="PTHR30027:SF3">
    <property type="entry name" value="16S RRNA (URACIL(1498)-N(3))-METHYLTRANSFERASE"/>
    <property type="match status" value="1"/>
</dbReference>
<dbReference type="CDD" id="cd18084">
    <property type="entry name" value="RsmE-like"/>
    <property type="match status" value="1"/>
</dbReference>
<keyword evidence="9 12" id="KW-0949">S-adenosyl-L-methionine</keyword>
<comment type="caution">
    <text evidence="14">The sequence shown here is derived from an EMBL/GenBank/DDBJ whole genome shotgun (WGS) entry which is preliminary data.</text>
</comment>
<dbReference type="PIRSF" id="PIRSF015601">
    <property type="entry name" value="MTase_slr0722"/>
    <property type="match status" value="1"/>
</dbReference>
<reference evidence="15" key="1">
    <citation type="submission" date="2023-07" db="EMBL/GenBank/DDBJ databases">
        <authorList>
            <person name="Luz R."/>
            <person name="Cordeiro R."/>
            <person name="Fonseca A."/>
            <person name="Goncalves V."/>
        </authorList>
    </citation>
    <scope>NUCLEOTIDE SEQUENCE [LARGE SCALE GENOMIC DNA]</scope>
    <source>
        <strain evidence="15">BACA0444</strain>
    </source>
</reference>
<dbReference type="PANTHER" id="PTHR30027">
    <property type="entry name" value="RIBOSOMAL RNA SMALL SUBUNIT METHYLTRANSFERASE E"/>
    <property type="match status" value="1"/>
</dbReference>
<comment type="subcellular location">
    <subcellularLocation>
        <location evidence="1 12">Cytoplasm</location>
    </subcellularLocation>
</comment>
<evidence type="ECO:0000256" key="9">
    <source>
        <dbReference type="ARBA" id="ARBA00022691"/>
    </source>
</evidence>
<organism evidence="14 15">
    <name type="scientific">Pseudocalidococcus azoricus BACA0444</name>
    <dbReference type="NCBI Taxonomy" id="2918990"/>
    <lineage>
        <taxon>Bacteria</taxon>
        <taxon>Bacillati</taxon>
        <taxon>Cyanobacteriota</taxon>
        <taxon>Cyanophyceae</taxon>
        <taxon>Acaryochloridales</taxon>
        <taxon>Thermosynechococcaceae</taxon>
        <taxon>Pseudocalidococcus</taxon>
        <taxon>Pseudocalidococcus azoricus</taxon>
    </lineage>
</organism>
<sequence>MTRYFRLTIPQARTEGDYLTLTPEQHHYLGHVLRLGPRANFIAMNGQGQAWLAELSLDTSQATLIHPLDHAHELPIDLVLCIAILRNNALDQVIHQATELGVQQIYPLLTSRSLPEPSPQKLTRWQRIAQEAAEQSERLYVPKIAAPQAWTEVLKLGDPLSRKYICSLGEQIRPLVNQLADQQATSREIWLAVGPEAGWTETEQELARAVNWEPVSLGSRTLRAITAATVGLGLIANHPIKQP</sequence>
<comment type="similarity">
    <text evidence="2 12">Belongs to the RNA methyltransferase RsmE family.</text>
</comment>
<dbReference type="InterPro" id="IPR029028">
    <property type="entry name" value="Alpha/beta_knot_MTases"/>
</dbReference>
<accession>A0AAE4FTF1</accession>
<dbReference type="GO" id="GO:0005737">
    <property type="term" value="C:cytoplasm"/>
    <property type="evidence" value="ECO:0007669"/>
    <property type="project" value="UniProtKB-SubCell"/>
</dbReference>
<evidence type="ECO:0000256" key="12">
    <source>
        <dbReference type="PIRNR" id="PIRNR015601"/>
    </source>
</evidence>
<dbReference type="InterPro" id="IPR015947">
    <property type="entry name" value="PUA-like_sf"/>
</dbReference>
<keyword evidence="8 12" id="KW-0808">Transferase</keyword>
<dbReference type="InterPro" id="IPR006700">
    <property type="entry name" value="RsmE"/>
</dbReference>
<keyword evidence="15" id="KW-1185">Reference proteome</keyword>
<protein>
    <recommendedName>
        <fullName evidence="4 12">Ribosomal RNA small subunit methyltransferase E</fullName>
        <ecNumber evidence="3 12">2.1.1.193</ecNumber>
    </recommendedName>
</protein>
<evidence type="ECO:0000256" key="11">
    <source>
        <dbReference type="ARBA" id="ARBA00047944"/>
    </source>
</evidence>
<evidence type="ECO:0000256" key="10">
    <source>
        <dbReference type="ARBA" id="ARBA00025699"/>
    </source>
</evidence>
<comment type="catalytic activity">
    <reaction evidence="11 12">
        <text>uridine(1498) in 16S rRNA + S-adenosyl-L-methionine = N(3)-methyluridine(1498) in 16S rRNA + S-adenosyl-L-homocysteine + H(+)</text>
        <dbReference type="Rhea" id="RHEA:42920"/>
        <dbReference type="Rhea" id="RHEA-COMP:10283"/>
        <dbReference type="Rhea" id="RHEA-COMP:10284"/>
        <dbReference type="ChEBI" id="CHEBI:15378"/>
        <dbReference type="ChEBI" id="CHEBI:57856"/>
        <dbReference type="ChEBI" id="CHEBI:59789"/>
        <dbReference type="ChEBI" id="CHEBI:65315"/>
        <dbReference type="ChEBI" id="CHEBI:74502"/>
        <dbReference type="EC" id="2.1.1.193"/>
    </reaction>
</comment>
<dbReference type="SUPFAM" id="SSF75217">
    <property type="entry name" value="alpha/beta knot"/>
    <property type="match status" value="1"/>
</dbReference>
<dbReference type="GO" id="GO:0070475">
    <property type="term" value="P:rRNA base methylation"/>
    <property type="evidence" value="ECO:0007669"/>
    <property type="project" value="TreeGrafter"/>
</dbReference>